<organism evidence="19 20">
    <name type="scientific">Peptoanaerobacter stomatis</name>
    <dbReference type="NCBI Taxonomy" id="796937"/>
    <lineage>
        <taxon>Bacteria</taxon>
        <taxon>Bacillati</taxon>
        <taxon>Bacillota</taxon>
        <taxon>Clostridia</taxon>
        <taxon>Peptostreptococcales</taxon>
        <taxon>Filifactoraceae</taxon>
        <taxon>Peptoanaerobacter</taxon>
    </lineage>
</organism>
<evidence type="ECO:0000256" key="5">
    <source>
        <dbReference type="ARBA" id="ARBA00022490"/>
    </source>
</evidence>
<dbReference type="Pfam" id="PF14622">
    <property type="entry name" value="Ribonucleas_3_3"/>
    <property type="match status" value="1"/>
</dbReference>
<accession>G9XB68</accession>
<evidence type="ECO:0000256" key="14">
    <source>
        <dbReference type="ARBA" id="ARBA00022884"/>
    </source>
</evidence>
<dbReference type="GO" id="GO:0003725">
    <property type="term" value="F:double-stranded RNA binding"/>
    <property type="evidence" value="ECO:0007669"/>
    <property type="project" value="TreeGrafter"/>
</dbReference>
<dbReference type="PANTHER" id="PTHR11207:SF0">
    <property type="entry name" value="RIBONUCLEASE 3"/>
    <property type="match status" value="1"/>
</dbReference>
<dbReference type="NCBIfam" id="TIGR02191">
    <property type="entry name" value="RNaseIII"/>
    <property type="match status" value="1"/>
</dbReference>
<dbReference type="Gene3D" id="3.30.160.20">
    <property type="match status" value="1"/>
</dbReference>
<evidence type="ECO:0000259" key="18">
    <source>
        <dbReference type="PROSITE" id="PS50142"/>
    </source>
</evidence>
<evidence type="ECO:0000256" key="6">
    <source>
        <dbReference type="ARBA" id="ARBA00022552"/>
    </source>
</evidence>
<comment type="cofactor">
    <cofactor evidence="15">
        <name>Mg(2+)</name>
        <dbReference type="ChEBI" id="CHEBI:18420"/>
    </cofactor>
</comment>
<dbReference type="HAMAP" id="MF_00104">
    <property type="entry name" value="RNase_III"/>
    <property type="match status" value="1"/>
</dbReference>
<dbReference type="GO" id="GO:0019843">
    <property type="term" value="F:rRNA binding"/>
    <property type="evidence" value="ECO:0007669"/>
    <property type="project" value="UniProtKB-KW"/>
</dbReference>
<keyword evidence="12 15" id="KW-0378">Hydrolase</keyword>
<evidence type="ECO:0000256" key="9">
    <source>
        <dbReference type="ARBA" id="ARBA00022722"/>
    </source>
</evidence>
<comment type="similarity">
    <text evidence="3">Belongs to the ribonuclease III family.</text>
</comment>
<evidence type="ECO:0000256" key="1">
    <source>
        <dbReference type="ARBA" id="ARBA00000109"/>
    </source>
</evidence>
<dbReference type="GO" id="GO:0006364">
    <property type="term" value="P:rRNA processing"/>
    <property type="evidence" value="ECO:0007669"/>
    <property type="project" value="UniProtKB-UniRule"/>
</dbReference>
<dbReference type="RefSeq" id="WP_009529250.1">
    <property type="nucleotide sequence ID" value="NZ_JH414605.1"/>
</dbReference>
<dbReference type="HOGENOM" id="CLU_000907_1_3_9"/>
<dbReference type="PROSITE" id="PS00517">
    <property type="entry name" value="RNASE_3_1"/>
    <property type="match status" value="1"/>
</dbReference>
<feature type="domain" description="DRBM" evidence="17">
    <location>
        <begin position="162"/>
        <end position="231"/>
    </location>
</feature>
<dbReference type="GO" id="GO:0042802">
    <property type="term" value="F:identical protein binding"/>
    <property type="evidence" value="ECO:0007669"/>
    <property type="project" value="UniProtKB-ARBA"/>
</dbReference>
<dbReference type="InterPro" id="IPR000999">
    <property type="entry name" value="RNase_III_dom"/>
</dbReference>
<keyword evidence="6 15" id="KW-0698">rRNA processing</keyword>
<dbReference type="Gene3D" id="1.10.1520.10">
    <property type="entry name" value="Ribonuclease III domain"/>
    <property type="match status" value="1"/>
</dbReference>
<comment type="function">
    <text evidence="15">Digests double-stranded RNA. Involved in the processing of primary rRNA transcript to yield the immediate precursors to the large and small rRNAs (23S and 16S). Processes some mRNAs, and tRNAs when they are encoded in the rRNA operon. Processes pre-crRNA and tracrRNA of type II CRISPR loci if present in the organism.</text>
</comment>
<dbReference type="SMART" id="SM00535">
    <property type="entry name" value="RIBOc"/>
    <property type="match status" value="1"/>
</dbReference>
<keyword evidence="7 15" id="KW-0507">mRNA processing</keyword>
<dbReference type="InterPro" id="IPR036389">
    <property type="entry name" value="RNase_III_sf"/>
</dbReference>
<keyword evidence="9 15" id="KW-0540">Nuclease</keyword>
<evidence type="ECO:0000256" key="13">
    <source>
        <dbReference type="ARBA" id="ARBA00022842"/>
    </source>
</evidence>
<dbReference type="PROSITE" id="PS50137">
    <property type="entry name" value="DS_RBD"/>
    <property type="match status" value="1"/>
</dbReference>
<comment type="subunit">
    <text evidence="4 15">Homodimer.</text>
</comment>
<feature type="binding site" evidence="15">
    <location>
        <position position="124"/>
    </location>
    <ligand>
        <name>Mg(2+)</name>
        <dbReference type="ChEBI" id="CHEBI:18420"/>
    </ligand>
</feature>
<comment type="subcellular location">
    <subcellularLocation>
        <location evidence="2 15">Cytoplasm</location>
    </subcellularLocation>
</comment>
<evidence type="ECO:0000256" key="2">
    <source>
        <dbReference type="ARBA" id="ARBA00004496"/>
    </source>
</evidence>
<proteinExistence type="inferred from homology"/>
<keyword evidence="11 15" id="KW-0255">Endonuclease</keyword>
<dbReference type="CDD" id="cd10845">
    <property type="entry name" value="DSRM_RNAse_III_family"/>
    <property type="match status" value="1"/>
</dbReference>
<keyword evidence="8 15" id="KW-0819">tRNA processing</keyword>
<keyword evidence="13 15" id="KW-0460">Magnesium</keyword>
<dbReference type="SUPFAM" id="SSF69065">
    <property type="entry name" value="RNase III domain-like"/>
    <property type="match status" value="1"/>
</dbReference>
<evidence type="ECO:0000313" key="19">
    <source>
        <dbReference type="EMBL" id="EHL19719.1"/>
    </source>
</evidence>
<evidence type="ECO:0000256" key="16">
    <source>
        <dbReference type="SAM" id="MobiDB-lite"/>
    </source>
</evidence>
<keyword evidence="14 15" id="KW-0694">RNA-binding</keyword>
<evidence type="ECO:0000256" key="7">
    <source>
        <dbReference type="ARBA" id="ARBA00022664"/>
    </source>
</evidence>
<dbReference type="PATRIC" id="fig|796940.3.peg.516"/>
<dbReference type="GO" id="GO:0004525">
    <property type="term" value="F:ribonuclease III activity"/>
    <property type="evidence" value="ECO:0007669"/>
    <property type="project" value="UniProtKB-UniRule"/>
</dbReference>
<protein>
    <recommendedName>
        <fullName evidence="15">Ribonuclease 3</fullName>
        <ecNumber evidence="15">3.1.26.3</ecNumber>
    </recommendedName>
    <alternativeName>
        <fullName evidence="15">Ribonuclease III</fullName>
        <shortName evidence="15">RNase III</shortName>
    </alternativeName>
</protein>
<evidence type="ECO:0000313" key="20">
    <source>
        <dbReference type="Proteomes" id="UP000003379"/>
    </source>
</evidence>
<keyword evidence="10 15" id="KW-0479">Metal-binding</keyword>
<dbReference type="GO" id="GO:0005737">
    <property type="term" value="C:cytoplasm"/>
    <property type="evidence" value="ECO:0007669"/>
    <property type="project" value="UniProtKB-SubCell"/>
</dbReference>
<feature type="domain" description="RNase III" evidence="18">
    <location>
        <begin position="8"/>
        <end position="135"/>
    </location>
</feature>
<sequence length="233" mass="26110">MKSDKAFFSGIEKNIGYIFENKGLIKTALTHSSYVNENKNSRDNERLEFLGDSILSLVVSNYIFNYKSNLKEGELTKIRASCVCEKSLINVANKLKIGDYIRLGKGEQNSGGKKRTSILADATEAIIAAIYLDSDLETVSKYVILWLEDTIVSAIKHKKDSDYKSKLQEEIQKVKGRVLKYEVVDVEGPDHDRKFTICVYCDNKLIGKGQGNSKKEAEQNAAQDALSKPNDNL</sequence>
<evidence type="ECO:0000256" key="8">
    <source>
        <dbReference type="ARBA" id="ARBA00022694"/>
    </source>
</evidence>
<name>G9XB68_9FIRM</name>
<dbReference type="PROSITE" id="PS50142">
    <property type="entry name" value="RNASE_3_2"/>
    <property type="match status" value="1"/>
</dbReference>
<evidence type="ECO:0000259" key="17">
    <source>
        <dbReference type="PROSITE" id="PS50137"/>
    </source>
</evidence>
<feature type="active site" evidence="15">
    <location>
        <position position="52"/>
    </location>
</feature>
<gene>
    <name evidence="15" type="primary">rnc</name>
    <name evidence="19" type="ORF">HMPREF9628_01235</name>
</gene>
<evidence type="ECO:0000256" key="4">
    <source>
        <dbReference type="ARBA" id="ARBA00011738"/>
    </source>
</evidence>
<feature type="binding site" evidence="15">
    <location>
        <position position="121"/>
    </location>
    <ligand>
        <name>Mg(2+)</name>
        <dbReference type="ChEBI" id="CHEBI:18420"/>
    </ligand>
</feature>
<dbReference type="SMART" id="SM00358">
    <property type="entry name" value="DSRM"/>
    <property type="match status" value="1"/>
</dbReference>
<dbReference type="InterPro" id="IPR014720">
    <property type="entry name" value="dsRBD_dom"/>
</dbReference>
<dbReference type="GO" id="GO:0006397">
    <property type="term" value="P:mRNA processing"/>
    <property type="evidence" value="ECO:0007669"/>
    <property type="project" value="UniProtKB-UniRule"/>
</dbReference>
<reference evidence="19 20" key="1">
    <citation type="submission" date="2011-08" db="EMBL/GenBank/DDBJ databases">
        <title>The Genome Sequence of Eubacteriaceae bacterium CM5.</title>
        <authorList>
            <consortium name="The Broad Institute Genome Sequencing Platform"/>
            <person name="Earl A."/>
            <person name="Ward D."/>
            <person name="Feldgarden M."/>
            <person name="Gevers D."/>
            <person name="Sizova M."/>
            <person name="Hazen A."/>
            <person name="Epstein S."/>
            <person name="Young S.K."/>
            <person name="Zeng Q."/>
            <person name="Gargeya S."/>
            <person name="Fitzgerald M."/>
            <person name="Haas B."/>
            <person name="Abouelleil A."/>
            <person name="Alvarado L."/>
            <person name="Arachchi H.M."/>
            <person name="Berlin A."/>
            <person name="Brown A."/>
            <person name="Chapman S.B."/>
            <person name="Chen Z."/>
            <person name="Dunbar C."/>
            <person name="Freedman E."/>
            <person name="Gearin G."/>
            <person name="Gellesch M."/>
            <person name="Goldberg J."/>
            <person name="Griggs A."/>
            <person name="Gujja S."/>
            <person name="Heiman D."/>
            <person name="Howarth C."/>
            <person name="Larson L."/>
            <person name="Lui A."/>
            <person name="MacDonald P.J.P."/>
            <person name="Montmayeur A."/>
            <person name="Murphy C."/>
            <person name="Neiman D."/>
            <person name="Pearson M."/>
            <person name="Priest M."/>
            <person name="Roberts A."/>
            <person name="Saif S."/>
            <person name="Shea T."/>
            <person name="Shenoy N."/>
            <person name="Sisk P."/>
            <person name="Stolte C."/>
            <person name="Sykes S."/>
            <person name="Wortman J."/>
            <person name="Nusbaum C."/>
            <person name="Birren B."/>
        </authorList>
    </citation>
    <scope>NUCLEOTIDE SEQUENCE [LARGE SCALE GENOMIC DNA]</scope>
    <source>
        <strain evidence="19 20">CM5</strain>
    </source>
</reference>
<dbReference type="EMBL" id="AFZG01000015">
    <property type="protein sequence ID" value="EHL19719.1"/>
    <property type="molecule type" value="Genomic_DNA"/>
</dbReference>
<dbReference type="CDD" id="cd00593">
    <property type="entry name" value="RIBOc"/>
    <property type="match status" value="1"/>
</dbReference>
<comment type="caution">
    <text evidence="19">The sequence shown here is derived from an EMBL/GenBank/DDBJ whole genome shotgun (WGS) entry which is preliminary data.</text>
</comment>
<dbReference type="EC" id="3.1.26.3" evidence="15"/>
<dbReference type="FunFam" id="1.10.1520.10:FF:000001">
    <property type="entry name" value="Ribonuclease 3"/>
    <property type="match status" value="1"/>
</dbReference>
<dbReference type="GO" id="GO:0008033">
    <property type="term" value="P:tRNA processing"/>
    <property type="evidence" value="ECO:0007669"/>
    <property type="project" value="UniProtKB-KW"/>
</dbReference>
<evidence type="ECO:0000256" key="11">
    <source>
        <dbReference type="ARBA" id="ARBA00022759"/>
    </source>
</evidence>
<keyword evidence="15" id="KW-0699">rRNA-binding</keyword>
<keyword evidence="5 15" id="KW-0963">Cytoplasm</keyword>
<dbReference type="GO" id="GO:0010468">
    <property type="term" value="P:regulation of gene expression"/>
    <property type="evidence" value="ECO:0007669"/>
    <property type="project" value="TreeGrafter"/>
</dbReference>
<evidence type="ECO:0000256" key="12">
    <source>
        <dbReference type="ARBA" id="ARBA00022801"/>
    </source>
</evidence>
<feature type="binding site" evidence="15">
    <location>
        <position position="48"/>
    </location>
    <ligand>
        <name>Mg(2+)</name>
        <dbReference type="ChEBI" id="CHEBI:18420"/>
    </ligand>
</feature>
<dbReference type="Pfam" id="PF00035">
    <property type="entry name" value="dsrm"/>
    <property type="match status" value="1"/>
</dbReference>
<dbReference type="AlphaFoldDB" id="G9XB68"/>
<dbReference type="FunFam" id="3.30.160.20:FF:000003">
    <property type="entry name" value="Ribonuclease 3"/>
    <property type="match status" value="1"/>
</dbReference>
<evidence type="ECO:0000256" key="15">
    <source>
        <dbReference type="HAMAP-Rule" id="MF_00104"/>
    </source>
</evidence>
<comment type="catalytic activity">
    <reaction evidence="1 15">
        <text>Endonucleolytic cleavage to 5'-phosphomonoester.</text>
        <dbReference type="EC" id="3.1.26.3"/>
    </reaction>
</comment>
<dbReference type="InterPro" id="IPR011907">
    <property type="entry name" value="RNase_III"/>
</dbReference>
<dbReference type="STRING" id="796937.HMPREF9630_00598"/>
<dbReference type="SUPFAM" id="SSF54768">
    <property type="entry name" value="dsRNA-binding domain-like"/>
    <property type="match status" value="1"/>
</dbReference>
<evidence type="ECO:0000256" key="10">
    <source>
        <dbReference type="ARBA" id="ARBA00022723"/>
    </source>
</evidence>
<dbReference type="Proteomes" id="UP000003379">
    <property type="component" value="Unassembled WGS sequence"/>
</dbReference>
<feature type="region of interest" description="Disordered" evidence="16">
    <location>
        <begin position="209"/>
        <end position="233"/>
    </location>
</feature>
<feature type="active site" evidence="15">
    <location>
        <position position="124"/>
    </location>
</feature>
<dbReference type="GO" id="GO:0046872">
    <property type="term" value="F:metal ion binding"/>
    <property type="evidence" value="ECO:0007669"/>
    <property type="project" value="UniProtKB-KW"/>
</dbReference>
<evidence type="ECO:0000256" key="3">
    <source>
        <dbReference type="ARBA" id="ARBA00010183"/>
    </source>
</evidence>
<dbReference type="PANTHER" id="PTHR11207">
    <property type="entry name" value="RIBONUCLEASE III"/>
    <property type="match status" value="1"/>
</dbReference>